<dbReference type="GO" id="GO:0006357">
    <property type="term" value="P:regulation of transcription by RNA polymerase II"/>
    <property type="evidence" value="ECO:0007669"/>
    <property type="project" value="TreeGrafter"/>
</dbReference>
<keyword evidence="1" id="KW-0805">Transcription regulation</keyword>
<dbReference type="Pfam" id="PF01388">
    <property type="entry name" value="ARID"/>
    <property type="match status" value="1"/>
</dbReference>
<gene>
    <name evidence="5" type="primary">arid6</name>
</gene>
<evidence type="ECO:0000256" key="1">
    <source>
        <dbReference type="ARBA" id="ARBA00023015"/>
    </source>
</evidence>
<protein>
    <recommendedName>
        <fullName evidence="4">ARID domain-containing protein</fullName>
    </recommendedName>
</protein>
<reference evidence="5" key="3">
    <citation type="submission" date="2025-09" db="UniProtKB">
        <authorList>
            <consortium name="Ensembl"/>
        </authorList>
    </citation>
    <scope>IDENTIFICATION</scope>
</reference>
<dbReference type="InterPro" id="IPR036431">
    <property type="entry name" value="ARID_dom_sf"/>
</dbReference>
<reference evidence="5 6" key="1">
    <citation type="submission" date="2020-06" db="EMBL/GenBank/DDBJ databases">
        <authorList>
            <consortium name="Wellcome Sanger Institute Data Sharing"/>
        </authorList>
    </citation>
    <scope>NUCLEOTIDE SEQUENCE [LARGE SCALE GENOMIC DNA]</scope>
</reference>
<evidence type="ECO:0000313" key="5">
    <source>
        <dbReference type="Ensembl" id="ENSDCDP00010060635.1"/>
    </source>
</evidence>
<dbReference type="GO" id="GO:0000976">
    <property type="term" value="F:transcription cis-regulatory region binding"/>
    <property type="evidence" value="ECO:0007669"/>
    <property type="project" value="TreeGrafter"/>
</dbReference>
<keyword evidence="6" id="KW-1185">Reference proteome</keyword>
<accession>A0AAY4ESI2</accession>
<reference evidence="5" key="2">
    <citation type="submission" date="2025-08" db="UniProtKB">
        <authorList>
            <consortium name="Ensembl"/>
        </authorList>
    </citation>
    <scope>IDENTIFICATION</scope>
</reference>
<evidence type="ECO:0000313" key="6">
    <source>
        <dbReference type="Proteomes" id="UP000694580"/>
    </source>
</evidence>
<dbReference type="PANTHER" id="PTHR13964:SF25">
    <property type="entry name" value="AT-RICH INTERACTIVE DOMAIN-CONTAINING PROTEIN 5A"/>
    <property type="match status" value="1"/>
</dbReference>
<dbReference type="Ensembl" id="ENSDCDT00010071384.1">
    <property type="protein sequence ID" value="ENSDCDP00010060635.1"/>
    <property type="gene ID" value="ENSDCDG00010033637.1"/>
</dbReference>
<evidence type="ECO:0000256" key="3">
    <source>
        <dbReference type="ARBA" id="ARBA00023242"/>
    </source>
</evidence>
<dbReference type="InterPro" id="IPR051232">
    <property type="entry name" value="ARID/SWI1_ChromRemod"/>
</dbReference>
<dbReference type="InterPro" id="IPR001606">
    <property type="entry name" value="ARID_dom"/>
</dbReference>
<dbReference type="Gene3D" id="1.10.150.60">
    <property type="entry name" value="ARID DNA-binding domain"/>
    <property type="match status" value="1"/>
</dbReference>
<dbReference type="GeneTree" id="ENSGT00940000163584"/>
<proteinExistence type="predicted"/>
<dbReference type="SMART" id="SM00501">
    <property type="entry name" value="BRIGHT"/>
    <property type="match status" value="1"/>
</dbReference>
<keyword evidence="3" id="KW-0539">Nucleus</keyword>
<dbReference type="PANTHER" id="PTHR13964">
    <property type="entry name" value="RBP-RELATED"/>
    <property type="match status" value="1"/>
</dbReference>
<dbReference type="Proteomes" id="UP000694580">
    <property type="component" value="Chromosome 3"/>
</dbReference>
<dbReference type="AlphaFoldDB" id="A0AAY4ESI2"/>
<feature type="domain" description="ARID" evidence="4">
    <location>
        <begin position="17"/>
        <end position="109"/>
    </location>
</feature>
<organism evidence="5 6">
    <name type="scientific">Denticeps clupeoides</name>
    <name type="common">denticle herring</name>
    <dbReference type="NCBI Taxonomy" id="299321"/>
    <lineage>
        <taxon>Eukaryota</taxon>
        <taxon>Metazoa</taxon>
        <taxon>Chordata</taxon>
        <taxon>Craniata</taxon>
        <taxon>Vertebrata</taxon>
        <taxon>Euteleostomi</taxon>
        <taxon>Actinopterygii</taxon>
        <taxon>Neopterygii</taxon>
        <taxon>Teleostei</taxon>
        <taxon>Clupei</taxon>
        <taxon>Clupeiformes</taxon>
        <taxon>Denticipitoidei</taxon>
        <taxon>Denticipitidae</taxon>
        <taxon>Denticeps</taxon>
    </lineage>
</organism>
<name>A0AAY4ESI2_9TELE</name>
<evidence type="ECO:0000259" key="4">
    <source>
        <dbReference type="PROSITE" id="PS51011"/>
    </source>
</evidence>
<dbReference type="SUPFAM" id="SSF46774">
    <property type="entry name" value="ARID-like"/>
    <property type="match status" value="1"/>
</dbReference>
<keyword evidence="2" id="KW-0804">Transcription</keyword>
<dbReference type="GO" id="GO:0005634">
    <property type="term" value="C:nucleus"/>
    <property type="evidence" value="ECO:0007669"/>
    <property type="project" value="TreeGrafter"/>
</dbReference>
<dbReference type="SMART" id="SM01014">
    <property type="entry name" value="ARID"/>
    <property type="match status" value="1"/>
</dbReference>
<dbReference type="PROSITE" id="PS51011">
    <property type="entry name" value="ARID"/>
    <property type="match status" value="1"/>
</dbReference>
<dbReference type="CDD" id="cd16869">
    <property type="entry name" value="ARID_ARID5"/>
    <property type="match status" value="1"/>
</dbReference>
<sequence>MAEEVSNVAQSTEGEEDLGEEKFLKDLYQFMSQRDTPIERIPHLGFKQIDLFLMYKAVKEFGGYHQVSSQQLWKKVYNVLGGNPRSTSAATCTRRHYEKLLLPFEYHLTGYGDDITITVPQPHKRLHHNSFGDNDSEYPRNAKRQDFIHAQNRPALKSSESQMRMLPLPMGFHQYFKPKSQALQSCFSLGPSILPHSSTNASQHQSNDYMPALYPFPQIPTVTNHRKSLERLRNLAKEYNSSSGWEEPLNLSQKGDHVDTISCTPSSFSPPNCNKTPKFLNPPLCQSWDLPKDDGLETSLGDSIPVLPCGSTQTAVYPQITKKSPVNDLTSREPASSIDLPSFISLHGCKIPQPKVLPVKPAGSNQLAWKIEGTMGTSQSGVLPLNLSHTASQSHVEPVSRKELQIPLWLFQDWIKACQVPWLVSKQSASSPFQLSEDMTLSPEIRIPTQSASRSLGEKPIDLSQVNNHTQRRNDMADQGKIPNQSQLTSLYHHNNIKPPIADDDLKMPYSLNAFNLPYKKTLEPVSSLNCVVVGMVLFCV</sequence>
<evidence type="ECO:0000256" key="2">
    <source>
        <dbReference type="ARBA" id="ARBA00023163"/>
    </source>
</evidence>